<organism evidence="1 2">
    <name type="scientific">Archangium gephyra</name>
    <dbReference type="NCBI Taxonomy" id="48"/>
    <lineage>
        <taxon>Bacteria</taxon>
        <taxon>Pseudomonadati</taxon>
        <taxon>Myxococcota</taxon>
        <taxon>Myxococcia</taxon>
        <taxon>Myxococcales</taxon>
        <taxon>Cystobacterineae</taxon>
        <taxon>Archangiaceae</taxon>
        <taxon>Archangium</taxon>
    </lineage>
</organism>
<proteinExistence type="predicted"/>
<gene>
    <name evidence="1" type="ORF">DI536_31670</name>
</gene>
<dbReference type="EMBL" id="QFQP01000042">
    <property type="protein sequence ID" value="PZR05807.1"/>
    <property type="molecule type" value="Genomic_DNA"/>
</dbReference>
<comment type="caution">
    <text evidence="1">The sequence shown here is derived from an EMBL/GenBank/DDBJ whole genome shotgun (WGS) entry which is preliminary data.</text>
</comment>
<accession>A0A2W5SVV1</accession>
<dbReference type="AlphaFoldDB" id="A0A2W5SVV1"/>
<dbReference type="Proteomes" id="UP000249061">
    <property type="component" value="Unassembled WGS sequence"/>
</dbReference>
<evidence type="ECO:0000313" key="2">
    <source>
        <dbReference type="Proteomes" id="UP000249061"/>
    </source>
</evidence>
<sequence>MLTLCLVALVSAAPPAGKKPPAAPHPSETAKLFFLTGDIAKAQEFALACARREPKKCGPLNKWIAEYAFLVRDSDRLTPEQARELLALDLKIAPDKRGKLTEKVIERYVTVPLERARSRATGDRKGALSIVEHVLMVDPKNVTALELQKSLSNEADAGP</sequence>
<evidence type="ECO:0000313" key="1">
    <source>
        <dbReference type="EMBL" id="PZR05807.1"/>
    </source>
</evidence>
<name>A0A2W5SVV1_9BACT</name>
<reference evidence="1 2" key="1">
    <citation type="submission" date="2017-08" db="EMBL/GenBank/DDBJ databases">
        <title>Infants hospitalized years apart are colonized by the same room-sourced microbial strains.</title>
        <authorList>
            <person name="Brooks B."/>
            <person name="Olm M.R."/>
            <person name="Firek B.A."/>
            <person name="Baker R."/>
            <person name="Thomas B.C."/>
            <person name="Morowitz M.J."/>
            <person name="Banfield J.F."/>
        </authorList>
    </citation>
    <scope>NUCLEOTIDE SEQUENCE [LARGE SCALE GENOMIC DNA]</scope>
    <source>
        <strain evidence="1">S2_003_000_R2_14</strain>
    </source>
</reference>
<protein>
    <submittedName>
        <fullName evidence="1">Uncharacterized protein</fullName>
    </submittedName>
</protein>